<feature type="region of interest" description="Disordered" evidence="2">
    <location>
        <begin position="959"/>
        <end position="990"/>
    </location>
</feature>
<evidence type="ECO:0000259" key="3">
    <source>
        <dbReference type="PROSITE" id="PS50829"/>
    </source>
</evidence>
<dbReference type="PANTHER" id="PTHR14445">
    <property type="entry name" value="GRB10 INTERACTING GYF PROTEIN"/>
    <property type="match status" value="1"/>
</dbReference>
<name>A0A420Y3C7_9PEZI</name>
<keyword evidence="5" id="KW-1185">Reference proteome</keyword>
<feature type="compositionally biased region" description="Polar residues" evidence="2">
    <location>
        <begin position="694"/>
        <end position="714"/>
    </location>
</feature>
<sequence>MPTQLPSSFASAAAGQARDGTRSGTRNEGTTRGGTSGEWSRRDGRSTNGTLTFRRTSTAPFSQSSSHASNDNPQTPSADPASSSGVPQTPSVESAGAPRYTREDMLEVFRSMHGSRMPDISNLLVPGWNPGQVNGASTRSWGKTGDSNHVAPDPGVCWDAEGKIAPIGLVEMTEEEKALYATDVNSPLKIPQQQNKDAAQNTTVPNGRKSSISHGSGNFGAATPSTTSRPGTRRRETTDANPFPGSAVASPSTSRFADSSWFGGRKAADPTKEADEPEEENDNNGNGVESRDQAPAQKPNPFASLTRSNTTGTSGFVAAASLWGTSPAPAPASSGIGAGAFGSFAHLTTPAAGDKRFAGARGESRLAHLIPKDITDNMASKSNDTTGANADAARAWRPRPRTDTDPYGGDDHSASGSAALGGDQDSPPSLPAQPHAGGIFDTPVKGHTGDFGMSGLNIGGGHDSRGPGSPSDTNPYRSPPAERGGEGHEDRHHEEAPHDRAHPFGGHGHEPHSAFSTISRAFGGGPFVEGSDRSQTSSVTGTKGYPSLNTLTGWPAGPSIGTPDRERAGFASAFGGNIFSPVGDLHSPSLGSLGGGLFSSGPGATGAGATGSLRGSKLGSLFPPSMQAQMQNHEHDPLGDSIPDLRQGNPLGAIGRGPAGAQAREMDSPMRTGRGVFDELFPSSDAARLAFSSAEQGQPGLTTSSQSGTFTPTSGIAPGFSAGQAPSDPTSVQSRTMVMPDRMRWVYLDPQGQVQGPFNGLEMNDWYKAQFFSPDLRVKKIEDSDFEPLGQLIRRIGNSREPFLVPQIGIPHGPPSQTGPFSPGDRGVIPPLMGAFPSFGRTLTAEEQNNLERRKQEEQVLMARQREFLAHQQAFTKIQLPGAPSTLHHHASAHSLQSQPSFGSISSPLGLPPQPPIGALGPTPGFFDTPSNLSALGNGSDLFPPDLTAQERQMLASLQTPSGLSGGFPTQSTQPIGAPIGEGGLRSQLPGVDQLQKDSAGFSARLKEFNEIRAQRDAEETASKGAAGGLANVVEEGNEHTAGQGAVEQAAEVMREVNRANNAQAESQAQESKKTGPAAVLTQEHHLSLTEQVQKTQAAAAQAAAAANAAAAAVKQAENDDAWANASKSGMPMPFPPPSSTPLPAPTAKRQHSTLPTQFTGPSPTGTPDTLAEAAPPPLAPWASQAEVPKKGPSLKEIQEAEAKKAAKAEEVAAAARRALLEAEAAALREREKAAAIATGLPSSSTWGTVSPANTPSASSPWAKPAAVKGAVAIAATPVASSKKTLAEIQREEEVRKQKAKEIALQQGATPAASMGKRYADLASKTSAPPGLSGAASAPAVGAAPVAASGWATVGAGGKVKAPPAALSTQSRTPVPASVKPSPTPVAKVVAKPSAPSSKDTGSDAMQEFHKWLHRELSRGLSGIQDIDAFASNLLGFPLDASILADAVYANSTTMDGRHFGEEFVRRKKLADKGIVEKQPTPSPADAKNNSGGWNEVAKKGGSASVAAVAKEEASIPGFKVVPGRKKGKK</sequence>
<dbReference type="OrthoDB" id="48509at2759"/>
<dbReference type="Proteomes" id="UP000275385">
    <property type="component" value="Unassembled WGS sequence"/>
</dbReference>
<feature type="domain" description="GYF" evidence="3">
    <location>
        <begin position="742"/>
        <end position="790"/>
    </location>
</feature>
<feature type="region of interest" description="Disordered" evidence="2">
    <location>
        <begin position="1360"/>
        <end position="1404"/>
    </location>
</feature>
<feature type="compositionally biased region" description="Polar residues" evidence="2">
    <location>
        <begin position="191"/>
        <end position="216"/>
    </location>
</feature>
<feature type="compositionally biased region" description="Basic and acidic residues" evidence="2">
    <location>
        <begin position="400"/>
        <end position="413"/>
    </location>
</feature>
<feature type="region of interest" description="Disordered" evidence="2">
    <location>
        <begin position="189"/>
        <end position="311"/>
    </location>
</feature>
<evidence type="ECO:0000256" key="1">
    <source>
        <dbReference type="SAM" id="Coils"/>
    </source>
</evidence>
<feature type="compositionally biased region" description="Low complexity" evidence="2">
    <location>
        <begin position="384"/>
        <end position="395"/>
    </location>
</feature>
<feature type="region of interest" description="Disordered" evidence="2">
    <location>
        <begin position="1473"/>
        <end position="1498"/>
    </location>
</feature>
<dbReference type="InterPro" id="IPR035445">
    <property type="entry name" value="GYF-like_dom_sf"/>
</dbReference>
<feature type="compositionally biased region" description="Polar residues" evidence="2">
    <location>
        <begin position="533"/>
        <end position="551"/>
    </location>
</feature>
<evidence type="ECO:0000256" key="2">
    <source>
        <dbReference type="SAM" id="MobiDB-lite"/>
    </source>
</evidence>
<feature type="compositionally biased region" description="Polar residues" evidence="2">
    <location>
        <begin position="959"/>
        <end position="975"/>
    </location>
</feature>
<dbReference type="Gene3D" id="3.30.1490.40">
    <property type="match status" value="1"/>
</dbReference>
<dbReference type="STRING" id="177199.A0A420Y3C7"/>
<feature type="compositionally biased region" description="Polar residues" evidence="2">
    <location>
        <begin position="1153"/>
        <end position="1168"/>
    </location>
</feature>
<proteinExistence type="predicted"/>
<evidence type="ECO:0000313" key="5">
    <source>
        <dbReference type="Proteomes" id="UP000275385"/>
    </source>
</evidence>
<dbReference type="SUPFAM" id="SSF55277">
    <property type="entry name" value="GYF domain"/>
    <property type="match status" value="1"/>
</dbReference>
<dbReference type="PROSITE" id="PS50829">
    <property type="entry name" value="GYF"/>
    <property type="match status" value="1"/>
</dbReference>
<organism evidence="4 5">
    <name type="scientific">Coniochaeta pulveracea</name>
    <dbReference type="NCBI Taxonomy" id="177199"/>
    <lineage>
        <taxon>Eukaryota</taxon>
        <taxon>Fungi</taxon>
        <taxon>Dikarya</taxon>
        <taxon>Ascomycota</taxon>
        <taxon>Pezizomycotina</taxon>
        <taxon>Sordariomycetes</taxon>
        <taxon>Sordariomycetidae</taxon>
        <taxon>Coniochaetales</taxon>
        <taxon>Coniochaetaceae</taxon>
        <taxon>Coniochaeta</taxon>
    </lineage>
</organism>
<keyword evidence="1" id="KW-0175">Coiled coil</keyword>
<dbReference type="InterPro" id="IPR051640">
    <property type="entry name" value="GRB10-interact_GYF"/>
</dbReference>
<dbReference type="InterPro" id="IPR003169">
    <property type="entry name" value="GYF"/>
</dbReference>
<feature type="coiled-coil region" evidence="1">
    <location>
        <begin position="1198"/>
        <end position="1226"/>
    </location>
</feature>
<feature type="region of interest" description="Disordered" evidence="2">
    <location>
        <begin position="371"/>
        <end position="551"/>
    </location>
</feature>
<gene>
    <name evidence="4" type="ORF">DL546_002321</name>
</gene>
<feature type="region of interest" description="Disordered" evidence="2">
    <location>
        <begin position="694"/>
        <end position="733"/>
    </location>
</feature>
<feature type="region of interest" description="Disordered" evidence="2">
    <location>
        <begin position="883"/>
        <end position="946"/>
    </location>
</feature>
<dbReference type="PANTHER" id="PTHR14445:SF36">
    <property type="entry name" value="FI03272P-RELATED"/>
    <property type="match status" value="1"/>
</dbReference>
<comment type="caution">
    <text evidence="4">The sequence shown here is derived from an EMBL/GenBank/DDBJ whole genome shotgun (WGS) entry which is preliminary data.</text>
</comment>
<feature type="compositionally biased region" description="Pro residues" evidence="2">
    <location>
        <begin position="1133"/>
        <end position="1145"/>
    </location>
</feature>
<feature type="compositionally biased region" description="Polar residues" evidence="2">
    <location>
        <begin position="46"/>
        <end position="92"/>
    </location>
</feature>
<dbReference type="EMBL" id="QVQW01000057">
    <property type="protein sequence ID" value="RKU42373.1"/>
    <property type="molecule type" value="Genomic_DNA"/>
</dbReference>
<dbReference type="Pfam" id="PF02213">
    <property type="entry name" value="GYF"/>
    <property type="match status" value="1"/>
</dbReference>
<dbReference type="SMART" id="SM00444">
    <property type="entry name" value="GYF"/>
    <property type="match status" value="1"/>
</dbReference>
<reference evidence="4 5" key="1">
    <citation type="submission" date="2018-08" db="EMBL/GenBank/DDBJ databases">
        <title>Draft genome of the lignicolous fungus Coniochaeta pulveracea.</title>
        <authorList>
            <person name="Borstlap C.J."/>
            <person name="De Witt R.N."/>
            <person name="Botha A."/>
            <person name="Volschenk H."/>
        </authorList>
    </citation>
    <scope>NUCLEOTIDE SEQUENCE [LARGE SCALE GENOMIC DNA]</scope>
    <source>
        <strain evidence="4 5">CAB683</strain>
    </source>
</reference>
<dbReference type="GO" id="GO:0005829">
    <property type="term" value="C:cytosol"/>
    <property type="evidence" value="ECO:0007669"/>
    <property type="project" value="TreeGrafter"/>
</dbReference>
<accession>A0A420Y3C7</accession>
<protein>
    <recommendedName>
        <fullName evidence="3">GYF domain-containing protein</fullName>
    </recommendedName>
</protein>
<feature type="compositionally biased region" description="Basic and acidic residues" evidence="2">
    <location>
        <begin position="483"/>
        <end position="512"/>
    </location>
</feature>
<feature type="compositionally biased region" description="Polar residues" evidence="2">
    <location>
        <begin position="1"/>
        <end position="10"/>
    </location>
</feature>
<evidence type="ECO:0000313" key="4">
    <source>
        <dbReference type="EMBL" id="RKU42373.1"/>
    </source>
</evidence>
<feature type="region of interest" description="Disordered" evidence="2">
    <location>
        <begin position="1"/>
        <end position="100"/>
    </location>
</feature>
<feature type="region of interest" description="Disordered" evidence="2">
    <location>
        <begin position="1124"/>
        <end position="1172"/>
    </location>
</feature>